<organism evidence="2 3">
    <name type="scientific">Solirubrobacter ginsenosidimutans</name>
    <dbReference type="NCBI Taxonomy" id="490573"/>
    <lineage>
        <taxon>Bacteria</taxon>
        <taxon>Bacillati</taxon>
        <taxon>Actinomycetota</taxon>
        <taxon>Thermoleophilia</taxon>
        <taxon>Solirubrobacterales</taxon>
        <taxon>Solirubrobacteraceae</taxon>
        <taxon>Solirubrobacter</taxon>
    </lineage>
</organism>
<dbReference type="Pfam" id="PF12902">
    <property type="entry name" value="Ferritin-like"/>
    <property type="match status" value="1"/>
</dbReference>
<reference evidence="2" key="1">
    <citation type="submission" date="2022-10" db="EMBL/GenBank/DDBJ databases">
        <title>The WGS of Solirubrobacter ginsenosidimutans DSM 21036.</title>
        <authorList>
            <person name="Jiang Z."/>
        </authorList>
    </citation>
    <scope>NUCLEOTIDE SEQUENCE</scope>
    <source>
        <strain evidence="2">DSM 21036</strain>
    </source>
</reference>
<dbReference type="EMBL" id="JAPDOD010000004">
    <property type="protein sequence ID" value="MDA0160134.1"/>
    <property type="molecule type" value="Genomic_DNA"/>
</dbReference>
<dbReference type="InterPro" id="IPR009078">
    <property type="entry name" value="Ferritin-like_SF"/>
</dbReference>
<dbReference type="Proteomes" id="UP001149140">
    <property type="component" value="Unassembled WGS sequence"/>
</dbReference>
<dbReference type="PANTHER" id="PTHR34400">
    <property type="match status" value="1"/>
</dbReference>
<dbReference type="PANTHER" id="PTHR34400:SF4">
    <property type="entry name" value="MEMBRANE PROTEIN"/>
    <property type="match status" value="1"/>
</dbReference>
<sequence length="340" mass="36846">MSVARLKELLQAAVTLELSTIPPYLCALYSMHPHGNDEAKLVIRSVVVEEMLHMVLAANTLNAIGGQPLVAGGEHVPRYPHELPDGVVLDLLPFSPEAVEAFLAVENPGHSVHTALDPAVRRHEHHLSKAVETATGPTTIGEFYAEIVALLDETAKDIGEAALFSGDPARQVTREYYYAAGGGSITVTDLASAHAALAEIVEQGEGEMHSMYDDEGDLAHYFRFQQLKYGRAYVPEDDAGEPSGAPVSVDYAASYPMLANPRTAEYGDPELRAVSDTANRAWSELLVQLERSFNGEPAELIPAVHSMFKLRDAALVLLANPVAEHPGRHAGPTFEWLERV</sequence>
<dbReference type="Gene3D" id="1.20.1260.10">
    <property type="match status" value="1"/>
</dbReference>
<evidence type="ECO:0000313" key="3">
    <source>
        <dbReference type="Proteomes" id="UP001149140"/>
    </source>
</evidence>
<dbReference type="RefSeq" id="WP_270038901.1">
    <property type="nucleotide sequence ID" value="NZ_JAPDOD010000004.1"/>
</dbReference>
<gene>
    <name evidence="2" type="ORF">OM076_07665</name>
</gene>
<evidence type="ECO:0000259" key="1">
    <source>
        <dbReference type="Pfam" id="PF12902"/>
    </source>
</evidence>
<feature type="domain" description="Iminophenyl-pyruvate dimer synthase" evidence="1">
    <location>
        <begin position="10"/>
        <end position="228"/>
    </location>
</feature>
<accession>A0A9X3MPP4</accession>
<dbReference type="InterPro" id="IPR026820">
    <property type="entry name" value="VioB/RebD_dom"/>
</dbReference>
<protein>
    <submittedName>
        <fullName evidence="2">Ferritin-like protein</fullName>
    </submittedName>
</protein>
<comment type="caution">
    <text evidence="2">The sequence shown here is derived from an EMBL/GenBank/DDBJ whole genome shotgun (WGS) entry which is preliminary data.</text>
</comment>
<evidence type="ECO:0000313" key="2">
    <source>
        <dbReference type="EMBL" id="MDA0160134.1"/>
    </source>
</evidence>
<dbReference type="AlphaFoldDB" id="A0A9X3MPP4"/>
<dbReference type="SUPFAM" id="SSF47240">
    <property type="entry name" value="Ferritin-like"/>
    <property type="match status" value="1"/>
</dbReference>
<proteinExistence type="predicted"/>
<dbReference type="InterPro" id="IPR012347">
    <property type="entry name" value="Ferritin-like"/>
</dbReference>
<keyword evidence="3" id="KW-1185">Reference proteome</keyword>
<name>A0A9X3MPP4_9ACTN</name>